<evidence type="ECO:0008006" key="5">
    <source>
        <dbReference type="Google" id="ProtNLM"/>
    </source>
</evidence>
<evidence type="ECO:0000313" key="3">
    <source>
        <dbReference type="EMBL" id="KAG0489789.1"/>
    </source>
</evidence>
<comment type="caution">
    <text evidence="3">The sequence shown here is derived from an EMBL/GenBank/DDBJ whole genome shotgun (WGS) entry which is preliminary data.</text>
</comment>
<dbReference type="AlphaFoldDB" id="A0A835V6Z2"/>
<dbReference type="EMBL" id="JADCNM010000003">
    <property type="protein sequence ID" value="KAG0489789.1"/>
    <property type="molecule type" value="Genomic_DNA"/>
</dbReference>
<evidence type="ECO:0000256" key="2">
    <source>
        <dbReference type="SAM" id="SignalP"/>
    </source>
</evidence>
<organism evidence="3 4">
    <name type="scientific">Vanilla planifolia</name>
    <name type="common">Vanilla</name>
    <dbReference type="NCBI Taxonomy" id="51239"/>
    <lineage>
        <taxon>Eukaryota</taxon>
        <taxon>Viridiplantae</taxon>
        <taxon>Streptophyta</taxon>
        <taxon>Embryophyta</taxon>
        <taxon>Tracheophyta</taxon>
        <taxon>Spermatophyta</taxon>
        <taxon>Magnoliopsida</taxon>
        <taxon>Liliopsida</taxon>
        <taxon>Asparagales</taxon>
        <taxon>Orchidaceae</taxon>
        <taxon>Vanilloideae</taxon>
        <taxon>Vanilleae</taxon>
        <taxon>Vanilla</taxon>
    </lineage>
</organism>
<feature type="transmembrane region" description="Helical" evidence="1">
    <location>
        <begin position="121"/>
        <end position="142"/>
    </location>
</feature>
<keyword evidence="1" id="KW-1133">Transmembrane helix</keyword>
<accession>A0A835V6Z2</accession>
<dbReference type="PANTHER" id="PTHR34458">
    <property type="entry name" value="POLLEN OLE E 1 ALLERGEN AND EXTENSIN FAMILY PROTEIN-RELATED"/>
    <property type="match status" value="1"/>
</dbReference>
<evidence type="ECO:0000256" key="1">
    <source>
        <dbReference type="SAM" id="Phobius"/>
    </source>
</evidence>
<gene>
    <name evidence="3" type="ORF">HPP92_006652</name>
</gene>
<feature type="signal peptide" evidence="2">
    <location>
        <begin position="1"/>
        <end position="23"/>
    </location>
</feature>
<proteinExistence type="predicted"/>
<sequence>MASKTLLLGVFILAFAGEFSVRAQLLGLGLVHINGTVHCSTGAPTAATPVFANAGVELRCGSGVVSRTTTNSNGVFDMTLGLVPSLLSTLLNDCKAAVSAPLSSCDATLPTGGMLQSPLELLSSAGGLLGLLNVVTSGFFLVN</sequence>
<keyword evidence="2" id="KW-0732">Signal</keyword>
<name>A0A835V6Z2_VANPL</name>
<keyword evidence="1" id="KW-0812">Transmembrane</keyword>
<dbReference type="PANTHER" id="PTHR34458:SF5">
    <property type="entry name" value="POLLEN OLE E 1 ALLERGEN AND EXTENSIN FAMILY PROTEIN"/>
    <property type="match status" value="1"/>
</dbReference>
<protein>
    <recommendedName>
        <fullName evidence="5">Phylloplanin</fullName>
    </recommendedName>
</protein>
<dbReference type="OrthoDB" id="905355at2759"/>
<reference evidence="3 4" key="1">
    <citation type="journal article" date="2020" name="Nat. Food">
        <title>A phased Vanilla planifolia genome enables genetic improvement of flavour and production.</title>
        <authorList>
            <person name="Hasing T."/>
            <person name="Tang H."/>
            <person name="Brym M."/>
            <person name="Khazi F."/>
            <person name="Huang T."/>
            <person name="Chambers A.H."/>
        </authorList>
    </citation>
    <scope>NUCLEOTIDE SEQUENCE [LARGE SCALE GENOMIC DNA]</scope>
    <source>
        <tissue evidence="3">Leaf</tissue>
    </source>
</reference>
<keyword evidence="1" id="KW-0472">Membrane</keyword>
<feature type="chain" id="PRO_5032769672" description="Phylloplanin" evidence="2">
    <location>
        <begin position="24"/>
        <end position="143"/>
    </location>
</feature>
<dbReference type="Proteomes" id="UP000639772">
    <property type="component" value="Chromosome 3"/>
</dbReference>
<dbReference type="InterPro" id="IPR040404">
    <property type="entry name" value="Phylloplanin-like"/>
</dbReference>
<evidence type="ECO:0000313" key="4">
    <source>
        <dbReference type="Proteomes" id="UP000639772"/>
    </source>
</evidence>